<dbReference type="EMBL" id="CP121694">
    <property type="protein sequence ID" value="WRO22961.1"/>
    <property type="molecule type" value="Genomic_DNA"/>
</dbReference>
<sequence length="241" mass="27834">MKVFALGDLHLSFTQSVTKVNLPGVPQHKPMSCFGPGWQDHGVKIFNNWSRMVDEEDLVLVPGDISWAMKLAETVYDFQYLSLLPGKKVLVQGNHDYWWHSISKVRSALPDGCYALQNDSFSVPGVTIVGTRGWLTPNNRVFTQHDEKIYRREIQRLELSLKSMKQRQPVVIAMFHYMPTNQEHQCNELIELLKQYRVDICIYGHLHGAEAHSMRLPARHWGIDFYLTAADFVHFAPMRII</sequence>
<dbReference type="PANTHER" id="PTHR31302">
    <property type="entry name" value="TRANSMEMBRANE PROTEIN WITH METALLOPHOSPHOESTERASE DOMAIN-RELATED"/>
    <property type="match status" value="1"/>
</dbReference>
<dbReference type="PIRSF" id="PIRSF033094">
    <property type="entry name" value="Pesterase_CT488"/>
    <property type="match status" value="1"/>
</dbReference>
<dbReference type="AlphaFoldDB" id="A0AAU0UPE8"/>
<dbReference type="GO" id="GO:0016787">
    <property type="term" value="F:hydrolase activity"/>
    <property type="evidence" value="ECO:0007669"/>
    <property type="project" value="InterPro"/>
</dbReference>
<evidence type="ECO:0000313" key="2">
    <source>
        <dbReference type="EMBL" id="WRO22961.1"/>
    </source>
</evidence>
<protein>
    <submittedName>
        <fullName evidence="2">Metallophosphoesterase</fullName>
    </submittedName>
</protein>
<feature type="domain" description="Calcineurin-like phosphoesterase" evidence="1">
    <location>
        <begin position="1"/>
        <end position="208"/>
    </location>
</feature>
<evidence type="ECO:0000259" key="1">
    <source>
        <dbReference type="Pfam" id="PF00149"/>
    </source>
</evidence>
<dbReference type="PANTHER" id="PTHR31302:SF22">
    <property type="entry name" value="PHOSPHOESTERASE"/>
    <property type="match status" value="1"/>
</dbReference>
<dbReference type="InterPro" id="IPR004843">
    <property type="entry name" value="Calcineurin-like_PHP"/>
</dbReference>
<dbReference type="InterPro" id="IPR051158">
    <property type="entry name" value="Metallophosphoesterase_sf"/>
</dbReference>
<dbReference type="InterPro" id="IPR029052">
    <property type="entry name" value="Metallo-depent_PP-like"/>
</dbReference>
<organism evidence="2 3">
    <name type="scientific">Metallumcola ferriviriculae</name>
    <dbReference type="NCBI Taxonomy" id="3039180"/>
    <lineage>
        <taxon>Bacteria</taxon>
        <taxon>Bacillati</taxon>
        <taxon>Bacillota</taxon>
        <taxon>Clostridia</taxon>
        <taxon>Neomoorellales</taxon>
        <taxon>Desulfitibacteraceae</taxon>
        <taxon>Metallumcola</taxon>
    </lineage>
</organism>
<keyword evidence="3" id="KW-1185">Reference proteome</keyword>
<accession>A0AAU0UPE8</accession>
<dbReference type="Gene3D" id="3.60.21.10">
    <property type="match status" value="1"/>
</dbReference>
<gene>
    <name evidence="2" type="ORF">MFMK1_002807</name>
</gene>
<dbReference type="KEGG" id="dbc:MFMK1_002807"/>
<dbReference type="Pfam" id="PF00149">
    <property type="entry name" value="Metallophos"/>
    <property type="match status" value="1"/>
</dbReference>
<dbReference type="SUPFAM" id="SSF56300">
    <property type="entry name" value="Metallo-dependent phosphatases"/>
    <property type="match status" value="1"/>
</dbReference>
<dbReference type="Proteomes" id="UP001329915">
    <property type="component" value="Chromosome"/>
</dbReference>
<evidence type="ECO:0000313" key="3">
    <source>
        <dbReference type="Proteomes" id="UP001329915"/>
    </source>
</evidence>
<dbReference type="InterPro" id="IPR014578">
    <property type="entry name" value="Pesterase_CT488"/>
</dbReference>
<reference evidence="2 3" key="1">
    <citation type="submission" date="2023-04" db="EMBL/GenBank/DDBJ databases">
        <authorList>
            <person name="Hsu D."/>
        </authorList>
    </citation>
    <scope>NUCLEOTIDE SEQUENCE [LARGE SCALE GENOMIC DNA]</scope>
    <source>
        <strain evidence="2 3">MK1</strain>
    </source>
</reference>
<name>A0AAU0UPE8_9FIRM</name>
<proteinExistence type="predicted"/>
<dbReference type="RefSeq" id="WP_366922355.1">
    <property type="nucleotide sequence ID" value="NZ_CP121694.1"/>
</dbReference>